<dbReference type="EMBL" id="CAUYUJ010015889">
    <property type="protein sequence ID" value="CAK0859299.1"/>
    <property type="molecule type" value="Genomic_DNA"/>
</dbReference>
<sequence length="1359" mass="148168">MAPPRRGYVACPHAACRYQWNWRIHTKRWKCGGNLKPSPNDAAGKGKSKGKWDYGPPHSAPSPFASWDKGAAWAQDGQCTSATASLDGSSPWAPTPEQLLGALERRLPPGAAGDMGAHLSALAAALQTPSPDKKQKVQKPRPELEREQQLHQSAVAARKAQEALDKAVTFEEECKEWLHKASADLQQKARAAAATAAAHQRLLRSSLEAQPPPPLQPAAINLTAILETTGPEDLGKLVCFEDGDLFSFGDLELEQEEIEQWNRRKSELAAEVSKLIVAAVGPSAQGLAQRKQAFADYRARMAHKRRRTAAGGMAAGRGAGQAKASDSRELAFYLRRHIKSHSFKDLCRFDEQQIGAGRLDGLLQGGGPVDFWDFAPVAVELTGGMDFIFVALYITPGDELMGVNAEKLTNLGAFLRLSQMPWVVAADWNVTPSDLRNYDEVIQIMALDPPRAVGTAASCGEPDHGPGPEDGIGVQPGPQPPTCSLMDQAEVDFDRMDILSDIDLDEELDVACPYNLTPQRGGPEQITLSDAEKDARWSDLSPASRFAKPILSCIQDSWAFRLSTQSAALGDLFSSWVDRLERFYCDIYQLPKEQQKFYPGRASAKNESFPALTLEHLQEALRQIPVQTGRGIENLGPRDIQELGPQDQTEPLQVFHAAEANIAWPWQLLPSIIGPLPKDSGGQRAIALLCWLPRLWSLLRNQISRDWLEGEAGFWGEAIRGISALRAAVGRHFMDEAADATGSLGRFATSKARGRCLTTALHIDYGDQARACFTESAWPFRHTLASFTLACVAPCFATSALGKSQRGIPDPNITPKQRTASRPPFRSRTRAAGSGRQPDDAKDTKVTSGDAVVRARRALNALRKLGLAEDPTLVAQAKKDLQVAEADEQSRRTPNEMLRRSLDNLNFKTKGAGELKASASDIESKLTTELTDSAQRLEAVVQGAPGELLAGNQQAMLASLERQAQELLGLVATESSRRAKRKAFTISTYNANGWPRLKDYLEDGVGGSALVASQEVRLSRDARLQAEEWPTKLSESKSAEKIDGHLVAASLGSHRVAKTGLEARGGRWRAHSDGLAPPPGRRALGAMATAELGASQMSQRKAEIKNHDMTEASRALISGRGRSFLLPGTVASKPRSLGFCCKVSELPSQGRLALAGLLWAGEDPLAFQSEFASTSGKQNRPFAYSLSITKELVRAATTSGRRTPSSFDCRKTSATPMARESTMVRRDIHRHSVLQYQAISNPVANFSSSRLGAPHSGRAVGGNPSLEGYPDIVGDPSLVAHAGEELDQREMQAEIMLRASRYNTEREIANFIKKEFDKRHSPFWHVVVGKNFGSYVTHETKHFIYFYLGQHAVLAFKAG</sequence>
<keyword evidence="5" id="KW-0243">Dynein</keyword>
<dbReference type="InterPro" id="IPR019763">
    <property type="entry name" value="Dynein_light_1/2_CS"/>
</dbReference>
<name>A0ABN9UI11_9DINO</name>
<gene>
    <name evidence="9" type="ORF">PCOR1329_LOCUS48715</name>
</gene>
<dbReference type="SMART" id="SM01375">
    <property type="entry name" value="Dynein_light"/>
    <property type="match status" value="1"/>
</dbReference>
<comment type="similarity">
    <text evidence="2">Belongs to the dynein light chain family.</text>
</comment>
<evidence type="ECO:0000256" key="1">
    <source>
        <dbReference type="ARBA" id="ARBA00004245"/>
    </source>
</evidence>
<keyword evidence="4" id="KW-0493">Microtubule</keyword>
<keyword evidence="10" id="KW-1185">Reference proteome</keyword>
<comment type="caution">
    <text evidence="9">The sequence shown here is derived from an EMBL/GenBank/DDBJ whole genome shotgun (WGS) entry which is preliminary data.</text>
</comment>
<dbReference type="InterPro" id="IPR037177">
    <property type="entry name" value="DLC_sf"/>
</dbReference>
<evidence type="ECO:0000256" key="6">
    <source>
        <dbReference type="ARBA" id="ARBA00023175"/>
    </source>
</evidence>
<dbReference type="Proteomes" id="UP001189429">
    <property type="component" value="Unassembled WGS sequence"/>
</dbReference>
<evidence type="ECO:0000256" key="5">
    <source>
        <dbReference type="ARBA" id="ARBA00023017"/>
    </source>
</evidence>
<dbReference type="InterPro" id="IPR001372">
    <property type="entry name" value="Dynein_light_chain_typ-1/2"/>
</dbReference>
<evidence type="ECO:0000256" key="7">
    <source>
        <dbReference type="ARBA" id="ARBA00023212"/>
    </source>
</evidence>
<feature type="region of interest" description="Disordered" evidence="8">
    <location>
        <begin position="31"/>
        <end position="62"/>
    </location>
</feature>
<evidence type="ECO:0000256" key="3">
    <source>
        <dbReference type="ARBA" id="ARBA00022490"/>
    </source>
</evidence>
<comment type="subcellular location">
    <subcellularLocation>
        <location evidence="1">Cytoplasm</location>
        <location evidence="1">Cytoskeleton</location>
    </subcellularLocation>
</comment>
<dbReference type="Pfam" id="PF01221">
    <property type="entry name" value="Dynein_light"/>
    <property type="match status" value="1"/>
</dbReference>
<dbReference type="PROSITE" id="PS01239">
    <property type="entry name" value="DYNEIN_LIGHT_1"/>
    <property type="match status" value="1"/>
</dbReference>
<dbReference type="PANTHER" id="PTHR11886:SF35">
    <property type="entry name" value="DYNEIN LIGHT CHAIN"/>
    <property type="match status" value="1"/>
</dbReference>
<dbReference type="PANTHER" id="PTHR11886">
    <property type="entry name" value="DYNEIN LIGHT CHAIN"/>
    <property type="match status" value="1"/>
</dbReference>
<evidence type="ECO:0000313" key="10">
    <source>
        <dbReference type="Proteomes" id="UP001189429"/>
    </source>
</evidence>
<evidence type="ECO:0000256" key="4">
    <source>
        <dbReference type="ARBA" id="ARBA00022701"/>
    </source>
</evidence>
<dbReference type="CDD" id="cd21452">
    <property type="entry name" value="DLC-like_DYNLL1_DYNLL2"/>
    <property type="match status" value="1"/>
</dbReference>
<keyword evidence="7" id="KW-0206">Cytoskeleton</keyword>
<evidence type="ECO:0000313" key="9">
    <source>
        <dbReference type="EMBL" id="CAK0859299.1"/>
    </source>
</evidence>
<reference evidence="9" key="1">
    <citation type="submission" date="2023-10" db="EMBL/GenBank/DDBJ databases">
        <authorList>
            <person name="Chen Y."/>
            <person name="Shah S."/>
            <person name="Dougan E. K."/>
            <person name="Thang M."/>
            <person name="Chan C."/>
        </authorList>
    </citation>
    <scope>NUCLEOTIDE SEQUENCE [LARGE SCALE GENOMIC DNA]</scope>
</reference>
<keyword evidence="6" id="KW-0505">Motor protein</keyword>
<feature type="region of interest" description="Disordered" evidence="8">
    <location>
        <begin position="454"/>
        <end position="474"/>
    </location>
</feature>
<feature type="compositionally biased region" description="Basic and acidic residues" evidence="8">
    <location>
        <begin position="131"/>
        <end position="149"/>
    </location>
</feature>
<dbReference type="Gene3D" id="3.30.740.10">
    <property type="entry name" value="Protein Inhibitor Of Neuronal Nitric Oxide Synthase"/>
    <property type="match status" value="1"/>
</dbReference>
<feature type="region of interest" description="Disordered" evidence="8">
    <location>
        <begin position="802"/>
        <end position="848"/>
    </location>
</feature>
<feature type="region of interest" description="Disordered" evidence="8">
    <location>
        <begin position="125"/>
        <end position="154"/>
    </location>
</feature>
<evidence type="ECO:0008006" key="11">
    <source>
        <dbReference type="Google" id="ProtNLM"/>
    </source>
</evidence>
<dbReference type="SUPFAM" id="SSF54648">
    <property type="entry name" value="DLC"/>
    <property type="match status" value="1"/>
</dbReference>
<evidence type="ECO:0000256" key="2">
    <source>
        <dbReference type="ARBA" id="ARBA00010156"/>
    </source>
</evidence>
<accession>A0ABN9UI11</accession>
<organism evidence="9 10">
    <name type="scientific">Prorocentrum cordatum</name>
    <dbReference type="NCBI Taxonomy" id="2364126"/>
    <lineage>
        <taxon>Eukaryota</taxon>
        <taxon>Sar</taxon>
        <taxon>Alveolata</taxon>
        <taxon>Dinophyceae</taxon>
        <taxon>Prorocentrales</taxon>
        <taxon>Prorocentraceae</taxon>
        <taxon>Prorocentrum</taxon>
    </lineage>
</organism>
<keyword evidence="3" id="KW-0963">Cytoplasm</keyword>
<proteinExistence type="inferred from homology"/>
<protein>
    <recommendedName>
        <fullName evidence="11">Dynein light chain</fullName>
    </recommendedName>
</protein>
<evidence type="ECO:0000256" key="8">
    <source>
        <dbReference type="SAM" id="MobiDB-lite"/>
    </source>
</evidence>